<evidence type="ECO:0000313" key="2">
    <source>
        <dbReference type="Proteomes" id="UP000509750"/>
    </source>
</evidence>
<dbReference type="SUPFAM" id="SSF46785">
    <property type="entry name" value="Winged helix' DNA-binding domain"/>
    <property type="match status" value="1"/>
</dbReference>
<dbReference type="AlphaFoldDB" id="A0A7D5GFR7"/>
<sequence>MAAEDQDIIEALGNKYNPEILDAAGEPMSAQELSEELDVPIATCYRRINELEETELLELHDRPLSDEHRRIKVYRRSVDGVTVTFRDGLTVELEQRSEIKNKLDQVWRTMADN</sequence>
<dbReference type="Proteomes" id="UP000509750">
    <property type="component" value="Chromosome"/>
</dbReference>
<name>A0A7D5GFR7_9EURY</name>
<organism evidence="1 2">
    <name type="scientific">Halorarum halophilum</name>
    <dbReference type="NCBI Taxonomy" id="2743090"/>
    <lineage>
        <taxon>Archaea</taxon>
        <taxon>Methanobacteriati</taxon>
        <taxon>Methanobacteriota</taxon>
        <taxon>Stenosarchaea group</taxon>
        <taxon>Halobacteria</taxon>
        <taxon>Halobacteriales</taxon>
        <taxon>Haloferacaceae</taxon>
        <taxon>Halorarum</taxon>
    </lineage>
</organism>
<dbReference type="Gene3D" id="1.10.10.10">
    <property type="entry name" value="Winged helix-like DNA-binding domain superfamily/Winged helix DNA-binding domain"/>
    <property type="match status" value="1"/>
</dbReference>
<dbReference type="Pfam" id="PF12840">
    <property type="entry name" value="HTH_20"/>
    <property type="match status" value="1"/>
</dbReference>
<dbReference type="EMBL" id="CP058529">
    <property type="protein sequence ID" value="QLG28468.1"/>
    <property type="molecule type" value="Genomic_DNA"/>
</dbReference>
<reference evidence="1 2" key="1">
    <citation type="submission" date="2020-07" db="EMBL/GenBank/DDBJ databases">
        <title>Gai3-2, isolated from salt lake.</title>
        <authorList>
            <person name="Cui H."/>
            <person name="Shi X."/>
        </authorList>
    </citation>
    <scope>NUCLEOTIDE SEQUENCE [LARGE SCALE GENOMIC DNA]</scope>
    <source>
        <strain evidence="1 2">Gai3-2</strain>
    </source>
</reference>
<keyword evidence="2" id="KW-1185">Reference proteome</keyword>
<dbReference type="KEGG" id="halg:HUG10_13315"/>
<gene>
    <name evidence="1" type="ORF">HUG10_13315</name>
</gene>
<dbReference type="OrthoDB" id="199042at2157"/>
<evidence type="ECO:0000313" key="1">
    <source>
        <dbReference type="EMBL" id="QLG28468.1"/>
    </source>
</evidence>
<dbReference type="InterPro" id="IPR036388">
    <property type="entry name" value="WH-like_DNA-bd_sf"/>
</dbReference>
<dbReference type="RefSeq" id="WP_179170043.1">
    <property type="nucleotide sequence ID" value="NZ_CP058529.1"/>
</dbReference>
<accession>A0A7D5GFR7</accession>
<proteinExistence type="predicted"/>
<protein>
    <submittedName>
        <fullName evidence="1">ROK family transcriptional regulator</fullName>
    </submittedName>
</protein>
<dbReference type="GeneID" id="56029830"/>
<dbReference type="InterPro" id="IPR036390">
    <property type="entry name" value="WH_DNA-bd_sf"/>
</dbReference>